<evidence type="ECO:0000256" key="3">
    <source>
        <dbReference type="ARBA" id="ARBA00023163"/>
    </source>
</evidence>
<accession>A0AAP4D6F2</accession>
<dbReference type="Pfam" id="PF03589">
    <property type="entry name" value="Antiterm"/>
    <property type="match status" value="1"/>
</dbReference>
<dbReference type="Gene3D" id="1.10.274.110">
    <property type="match status" value="1"/>
</dbReference>
<dbReference type="InterPro" id="IPR003222">
    <property type="entry name" value="Antitermntn"/>
</dbReference>
<evidence type="ECO:0000256" key="2">
    <source>
        <dbReference type="ARBA" id="ARBA00023125"/>
    </source>
</evidence>
<dbReference type="SUPFAM" id="SSF57938">
    <property type="entry name" value="DnaJ/Hsp40 cysteine-rich domain"/>
    <property type="match status" value="1"/>
</dbReference>
<dbReference type="RefSeq" id="WP_285149516.1">
    <property type="nucleotide sequence ID" value="NZ_JASSOM010000056.1"/>
</dbReference>
<gene>
    <name evidence="4" type="ORF">QQF32_13370</name>
</gene>
<evidence type="ECO:0000313" key="4">
    <source>
        <dbReference type="EMBL" id="MDK9364187.1"/>
    </source>
</evidence>
<sequence>MKAWRVRDTWLPQEQDREQIRVICKPCGGKGAIKNECRCRGRGEVLDKEKTDLQGVPVYSQCKRCAGRGYPRLKEAEIYAALGIPKSTWSRTYKLFFDRLVEHCHMEESSAERSLCKVTH</sequence>
<organism evidence="4 5">
    <name type="scientific">Lelliottia wanjuensis</name>
    <dbReference type="NCBI Taxonomy" id="3050585"/>
    <lineage>
        <taxon>Bacteria</taxon>
        <taxon>Pseudomonadati</taxon>
        <taxon>Pseudomonadota</taxon>
        <taxon>Gammaproteobacteria</taxon>
        <taxon>Enterobacterales</taxon>
        <taxon>Enterobacteriaceae</taxon>
        <taxon>Lelliottia</taxon>
    </lineage>
</organism>
<evidence type="ECO:0000313" key="5">
    <source>
        <dbReference type="Proteomes" id="UP001223214"/>
    </source>
</evidence>
<dbReference type="InterPro" id="IPR036410">
    <property type="entry name" value="HSP_DnaJ_Cys-rich_dom_sf"/>
</dbReference>
<keyword evidence="1" id="KW-0805">Transcription regulation</keyword>
<dbReference type="InterPro" id="IPR038500">
    <property type="entry name" value="Antitermination_sf"/>
</dbReference>
<dbReference type="EMBL" id="JASSOM010000056">
    <property type="protein sequence ID" value="MDK9364187.1"/>
    <property type="molecule type" value="Genomic_DNA"/>
</dbReference>
<protein>
    <submittedName>
        <fullName evidence="4">Antitermination protein</fullName>
    </submittedName>
</protein>
<evidence type="ECO:0000256" key="1">
    <source>
        <dbReference type="ARBA" id="ARBA00023015"/>
    </source>
</evidence>
<proteinExistence type="predicted"/>
<keyword evidence="3" id="KW-0804">Transcription</keyword>
<dbReference type="GO" id="GO:0006355">
    <property type="term" value="P:regulation of DNA-templated transcription"/>
    <property type="evidence" value="ECO:0007669"/>
    <property type="project" value="InterPro"/>
</dbReference>
<dbReference type="GO" id="GO:0003677">
    <property type="term" value="F:DNA binding"/>
    <property type="evidence" value="ECO:0007669"/>
    <property type="project" value="UniProtKB-KW"/>
</dbReference>
<reference evidence="4 5" key="1">
    <citation type="submission" date="2023-06" db="EMBL/GenBank/DDBJ databases">
        <title>Identification and characterization of antibiotic-resistant Gram-negative bacteria.</title>
        <authorList>
            <person name="Cho G.-S."/>
            <person name="Lee J."/>
            <person name="Tai E."/>
            <person name="Jeong S."/>
            <person name="Kim I."/>
            <person name="Kim B.-E."/>
            <person name="Jeong M.-I."/>
            <person name="Oh K.-K."/>
            <person name="Franz C.M.A.P."/>
        </authorList>
    </citation>
    <scope>NUCLEOTIDE SEQUENCE [LARGE SCALE GENOMIC DNA]</scope>
    <source>
        <strain evidence="4 5">V106_12</strain>
    </source>
</reference>
<keyword evidence="2" id="KW-0238">DNA-binding</keyword>
<name>A0AAP4D6F2_9ENTR</name>
<dbReference type="AlphaFoldDB" id="A0AAP4D6F2"/>
<comment type="caution">
    <text evidence="4">The sequence shown here is derived from an EMBL/GenBank/DDBJ whole genome shotgun (WGS) entry which is preliminary data.</text>
</comment>
<dbReference type="Proteomes" id="UP001223214">
    <property type="component" value="Unassembled WGS sequence"/>
</dbReference>
<keyword evidence="5" id="KW-1185">Reference proteome</keyword>